<evidence type="ECO:0000313" key="7">
    <source>
        <dbReference type="EMBL" id="PEN06720.1"/>
    </source>
</evidence>
<proteinExistence type="inferred from homology"/>
<dbReference type="GO" id="GO:0004540">
    <property type="term" value="F:RNA nuclease activity"/>
    <property type="evidence" value="ECO:0007669"/>
    <property type="project" value="InterPro"/>
</dbReference>
<reference evidence="7 8" key="1">
    <citation type="submission" date="2017-10" db="EMBL/GenBank/DDBJ databases">
        <title>Draft genome of Longimonas halophila.</title>
        <authorList>
            <person name="Goh K.M."/>
            <person name="Shamsir M.S."/>
            <person name="Lim S.W."/>
        </authorList>
    </citation>
    <scope>NUCLEOTIDE SEQUENCE [LARGE SCALE GENOMIC DNA]</scope>
    <source>
        <strain evidence="7 8">KCTC 42399</strain>
    </source>
</reference>
<dbReference type="GO" id="GO:0000166">
    <property type="term" value="F:nucleotide binding"/>
    <property type="evidence" value="ECO:0007669"/>
    <property type="project" value="UniProtKB-KW"/>
</dbReference>
<name>A0A2H3NL32_9BACT</name>
<evidence type="ECO:0000256" key="3">
    <source>
        <dbReference type="ARBA" id="ARBA00022722"/>
    </source>
</evidence>
<gene>
    <name evidence="7" type="ORF">CRI93_08760</name>
</gene>
<dbReference type="PANTHER" id="PTHR34139:SF1">
    <property type="entry name" value="RNASE MJ1380-RELATED"/>
    <property type="match status" value="1"/>
</dbReference>
<sequence length="121" mass="13503">MTNAVKKRLLDAKNACQAILNFTSNTDFAAYESNLMLRSAVERQLEIIGEALGKADELKEGLKSDIPALPRIVALRNRVIHGYDSVDHQIVWDIVQTKVPVLHQQLETLLSGGDLDKKCDF</sequence>
<evidence type="ECO:0000256" key="1">
    <source>
        <dbReference type="ARBA" id="ARBA00022553"/>
    </source>
</evidence>
<keyword evidence="2" id="KW-1277">Toxin-antitoxin system</keyword>
<organism evidence="7 8">
    <name type="scientific">Longimonas halophila</name>
    <dbReference type="NCBI Taxonomy" id="1469170"/>
    <lineage>
        <taxon>Bacteria</taxon>
        <taxon>Pseudomonadati</taxon>
        <taxon>Rhodothermota</taxon>
        <taxon>Rhodothermia</taxon>
        <taxon>Rhodothermales</taxon>
        <taxon>Salisaetaceae</taxon>
        <taxon>Longimonas</taxon>
    </lineage>
</organism>
<evidence type="ECO:0000256" key="5">
    <source>
        <dbReference type="ARBA" id="ARBA00022801"/>
    </source>
</evidence>
<protein>
    <recommendedName>
        <fullName evidence="9">DUF86 domain-containing protein</fullName>
    </recommendedName>
</protein>
<dbReference type="AlphaFoldDB" id="A0A2H3NL32"/>
<evidence type="ECO:0000256" key="2">
    <source>
        <dbReference type="ARBA" id="ARBA00022649"/>
    </source>
</evidence>
<keyword evidence="4" id="KW-0547">Nucleotide-binding</keyword>
<dbReference type="GO" id="GO:0016787">
    <property type="term" value="F:hydrolase activity"/>
    <property type="evidence" value="ECO:0007669"/>
    <property type="project" value="UniProtKB-KW"/>
</dbReference>
<comment type="caution">
    <text evidence="7">The sequence shown here is derived from an EMBL/GenBank/DDBJ whole genome shotgun (WGS) entry which is preliminary data.</text>
</comment>
<keyword evidence="1" id="KW-0597">Phosphoprotein</keyword>
<dbReference type="Gene3D" id="1.20.120.580">
    <property type="entry name" value="bsu32300-like"/>
    <property type="match status" value="1"/>
</dbReference>
<dbReference type="InterPro" id="IPR008201">
    <property type="entry name" value="HepT-like"/>
</dbReference>
<dbReference type="Pfam" id="PF01934">
    <property type="entry name" value="HepT-like"/>
    <property type="match status" value="1"/>
</dbReference>
<dbReference type="PANTHER" id="PTHR34139">
    <property type="entry name" value="UPF0331 PROTEIN MJ0127"/>
    <property type="match status" value="1"/>
</dbReference>
<dbReference type="Proteomes" id="UP000221024">
    <property type="component" value="Unassembled WGS sequence"/>
</dbReference>
<dbReference type="GO" id="GO:0110001">
    <property type="term" value="C:toxin-antitoxin complex"/>
    <property type="evidence" value="ECO:0007669"/>
    <property type="project" value="InterPro"/>
</dbReference>
<dbReference type="OrthoDB" id="955324at2"/>
<keyword evidence="5" id="KW-0378">Hydrolase</keyword>
<evidence type="ECO:0000313" key="8">
    <source>
        <dbReference type="Proteomes" id="UP000221024"/>
    </source>
</evidence>
<dbReference type="EMBL" id="PDEP01000007">
    <property type="protein sequence ID" value="PEN06720.1"/>
    <property type="molecule type" value="Genomic_DNA"/>
</dbReference>
<dbReference type="RefSeq" id="WP_098062246.1">
    <property type="nucleotide sequence ID" value="NZ_PDEP01000007.1"/>
</dbReference>
<dbReference type="InterPro" id="IPR037038">
    <property type="entry name" value="HepT-like_sf"/>
</dbReference>
<keyword evidence="8" id="KW-1185">Reference proteome</keyword>
<dbReference type="InterPro" id="IPR051813">
    <property type="entry name" value="HepT_RNase_toxin"/>
</dbReference>
<evidence type="ECO:0000256" key="4">
    <source>
        <dbReference type="ARBA" id="ARBA00022741"/>
    </source>
</evidence>
<keyword evidence="3" id="KW-0540">Nuclease</keyword>
<accession>A0A2H3NL32</accession>
<comment type="similarity">
    <text evidence="6">Belongs to the HepT RNase toxin family.</text>
</comment>
<evidence type="ECO:0000256" key="6">
    <source>
        <dbReference type="ARBA" id="ARBA00024207"/>
    </source>
</evidence>
<evidence type="ECO:0008006" key="9">
    <source>
        <dbReference type="Google" id="ProtNLM"/>
    </source>
</evidence>